<name>A0A518K3V6_9BACT</name>
<dbReference type="RefSeq" id="WP_145107565.1">
    <property type="nucleotide sequence ID" value="NZ_CP036349.1"/>
</dbReference>
<dbReference type="EMBL" id="CP036349">
    <property type="protein sequence ID" value="QDV72470.1"/>
    <property type="molecule type" value="Genomic_DNA"/>
</dbReference>
<organism evidence="1 2">
    <name type="scientific">Botrimarina mediterranea</name>
    <dbReference type="NCBI Taxonomy" id="2528022"/>
    <lineage>
        <taxon>Bacteria</taxon>
        <taxon>Pseudomonadati</taxon>
        <taxon>Planctomycetota</taxon>
        <taxon>Planctomycetia</taxon>
        <taxon>Pirellulales</taxon>
        <taxon>Lacipirellulaceae</taxon>
        <taxon>Botrimarina</taxon>
    </lineage>
</organism>
<dbReference type="AlphaFoldDB" id="A0A518K3V6"/>
<evidence type="ECO:0000313" key="1">
    <source>
        <dbReference type="EMBL" id="QDV72470.1"/>
    </source>
</evidence>
<gene>
    <name evidence="1" type="ORF">Spa11_06480</name>
</gene>
<keyword evidence="2" id="KW-1185">Reference proteome</keyword>
<accession>A0A518K3V6</accession>
<dbReference type="KEGG" id="bmei:Spa11_06480"/>
<dbReference type="Proteomes" id="UP000316426">
    <property type="component" value="Chromosome"/>
</dbReference>
<reference evidence="1 2" key="1">
    <citation type="submission" date="2019-02" db="EMBL/GenBank/DDBJ databases">
        <title>Deep-cultivation of Planctomycetes and their phenomic and genomic characterization uncovers novel biology.</title>
        <authorList>
            <person name="Wiegand S."/>
            <person name="Jogler M."/>
            <person name="Boedeker C."/>
            <person name="Pinto D."/>
            <person name="Vollmers J."/>
            <person name="Rivas-Marin E."/>
            <person name="Kohn T."/>
            <person name="Peeters S.H."/>
            <person name="Heuer A."/>
            <person name="Rast P."/>
            <person name="Oberbeckmann S."/>
            <person name="Bunk B."/>
            <person name="Jeske O."/>
            <person name="Meyerdierks A."/>
            <person name="Storesund J.E."/>
            <person name="Kallscheuer N."/>
            <person name="Luecker S."/>
            <person name="Lage O.M."/>
            <person name="Pohl T."/>
            <person name="Merkel B.J."/>
            <person name="Hornburger P."/>
            <person name="Mueller R.-W."/>
            <person name="Bruemmer F."/>
            <person name="Labrenz M."/>
            <person name="Spormann A.M."/>
            <person name="Op den Camp H."/>
            <person name="Overmann J."/>
            <person name="Amann R."/>
            <person name="Jetten M.S.M."/>
            <person name="Mascher T."/>
            <person name="Medema M.H."/>
            <person name="Devos D.P."/>
            <person name="Kaster A.-K."/>
            <person name="Ovreas L."/>
            <person name="Rohde M."/>
            <person name="Galperin M.Y."/>
            <person name="Jogler C."/>
        </authorList>
    </citation>
    <scope>NUCLEOTIDE SEQUENCE [LARGE SCALE GENOMIC DNA]</scope>
    <source>
        <strain evidence="1 2">Spa11</strain>
    </source>
</reference>
<protein>
    <submittedName>
        <fullName evidence="1">Uncharacterized protein</fullName>
    </submittedName>
</protein>
<proteinExistence type="predicted"/>
<evidence type="ECO:0000313" key="2">
    <source>
        <dbReference type="Proteomes" id="UP000316426"/>
    </source>
</evidence>
<sequence>MEQTLTLARLRPLPTPGQLIDDYLQTDRGSTPEGWATFWAGYLVRVYNHKVSQGCTYICDGEPLEAFCIDNLMAFKEALLYGWEIEENQPLTNMTNDAQNRGYMWSDIAYLLEEEIAPYLGGDF</sequence>